<accession>B6JC12</accession>
<keyword evidence="1" id="KW-0812">Transmembrane</keyword>
<dbReference type="InterPro" id="IPR012422">
    <property type="entry name" value="Cyt_c_oxidase_su4_bac-aa3"/>
</dbReference>
<dbReference type="SUPFAM" id="SSF81469">
    <property type="entry name" value="Bacterial aa3 type cytochrome c oxidase subunit IV"/>
    <property type="match status" value="1"/>
</dbReference>
<dbReference type="HOGENOM" id="CLU_174805_1_0_5"/>
<dbReference type="EMBL" id="CP002826">
    <property type="protein sequence ID" value="AEI07562.1"/>
    <property type="molecule type" value="Genomic_DNA"/>
</dbReference>
<gene>
    <name evidence="3" type="ordered locus">OCA5_c28710</name>
</gene>
<dbReference type="STRING" id="504832.OCA5_c28710"/>
<feature type="transmembrane region" description="Helical" evidence="1">
    <location>
        <begin position="30"/>
        <end position="49"/>
    </location>
</feature>
<dbReference type="Pfam" id="PF07835">
    <property type="entry name" value="COX4_pro_2"/>
    <property type="match status" value="1"/>
</dbReference>
<dbReference type="KEGG" id="oca:OCAR_5093"/>
<keyword evidence="4" id="KW-1185">Reference proteome</keyword>
<organism evidence="3 4">
    <name type="scientific">Afipia carboxidovorans (strain ATCC 49405 / DSM 1227 / KCTC 32145 / OM5)</name>
    <name type="common">Oligotropha carboxidovorans</name>
    <dbReference type="NCBI Taxonomy" id="504832"/>
    <lineage>
        <taxon>Bacteria</taxon>
        <taxon>Pseudomonadati</taxon>
        <taxon>Pseudomonadota</taxon>
        <taxon>Alphaproteobacteria</taxon>
        <taxon>Hyphomicrobiales</taxon>
        <taxon>Nitrobacteraceae</taxon>
        <taxon>Afipia</taxon>
    </lineage>
</organism>
<dbReference type="InterPro" id="IPR036596">
    <property type="entry name" value="Cyt-C_aa3_sf"/>
</dbReference>
<dbReference type="RefSeq" id="WP_012562258.1">
    <property type="nucleotide sequence ID" value="NC_011386.1"/>
</dbReference>
<dbReference type="AlphaFoldDB" id="B6JC12"/>
<evidence type="ECO:0000259" key="2">
    <source>
        <dbReference type="Pfam" id="PF07835"/>
    </source>
</evidence>
<feature type="domain" description="Cytochrome c oxidase subunit IV bacterial aa3 type" evidence="2">
    <location>
        <begin position="4"/>
        <end position="49"/>
    </location>
</feature>
<proteinExistence type="predicted"/>
<evidence type="ECO:0000313" key="3">
    <source>
        <dbReference type="EMBL" id="AEI07562.1"/>
    </source>
</evidence>
<keyword evidence="1" id="KW-1133">Transmembrane helix</keyword>
<sequence length="50" mass="5611">MADHNEVAYTTADGNDYPAHEQSYEDFLKLMKYTGIATVVVLVLMAIFLT</sequence>
<dbReference type="eggNOG" id="ENOG5033B1X">
    <property type="taxonomic scope" value="Bacteria"/>
</dbReference>
<reference evidence="3 4" key="1">
    <citation type="journal article" date="2011" name="J. Bacteriol.">
        <title>Complete genome sequences of the chemolithoautotrophic Oligotropha carboxidovorans strains OM4 and OM5.</title>
        <authorList>
            <person name="Volland S."/>
            <person name="Rachinger M."/>
            <person name="Strittmatter A."/>
            <person name="Daniel R."/>
            <person name="Gottschalk G."/>
            <person name="Meyer O."/>
        </authorList>
    </citation>
    <scope>NUCLEOTIDE SEQUENCE [LARGE SCALE GENOMIC DNA]</scope>
    <source>
        <strain evidence="4">ATCC 49405 / DSM 1227 / KCTC 32145 / OM5</strain>
    </source>
</reference>
<dbReference type="PATRIC" id="fig|504832.7.peg.3029"/>
<evidence type="ECO:0000313" key="4">
    <source>
        <dbReference type="Proteomes" id="UP000007730"/>
    </source>
</evidence>
<dbReference type="OrthoDB" id="9812071at2"/>
<evidence type="ECO:0000256" key="1">
    <source>
        <dbReference type="SAM" id="Phobius"/>
    </source>
</evidence>
<dbReference type="KEGG" id="ocg:OCA5_c28710"/>
<dbReference type="Gene3D" id="1.20.5.160">
    <property type="entry name" value="Bacterial aa3 type cytochrome c oxidase subunit IV"/>
    <property type="match status" value="1"/>
</dbReference>
<protein>
    <recommendedName>
        <fullName evidence="2">Cytochrome c oxidase subunit IV bacterial aa3 type domain-containing protein</fullName>
    </recommendedName>
</protein>
<dbReference type="Proteomes" id="UP000007730">
    <property type="component" value="Chromosome"/>
</dbReference>
<keyword evidence="1" id="KW-0472">Membrane</keyword>
<name>B6JC12_AFIC5</name>